<evidence type="ECO:0000256" key="2">
    <source>
        <dbReference type="SAM" id="SignalP"/>
    </source>
</evidence>
<evidence type="ECO:0000313" key="4">
    <source>
        <dbReference type="EMBL" id="AKL97462.1"/>
    </source>
</evidence>
<evidence type="ECO:0000259" key="3">
    <source>
        <dbReference type="Pfam" id="PF03968"/>
    </source>
</evidence>
<dbReference type="PANTHER" id="PTHR36504:SF1">
    <property type="entry name" value="LIPOPOLYSACCHARIDE EXPORT SYSTEM PROTEIN LPTA"/>
    <property type="match status" value="1"/>
</dbReference>
<dbReference type="InterPro" id="IPR052037">
    <property type="entry name" value="LPS_export_LptA"/>
</dbReference>
<dbReference type="AlphaFoldDB" id="A0A0G3WHY5"/>
<dbReference type="PANTHER" id="PTHR36504">
    <property type="entry name" value="LIPOPOLYSACCHARIDE EXPORT SYSTEM PROTEIN LPTA"/>
    <property type="match status" value="1"/>
</dbReference>
<dbReference type="Gene3D" id="2.60.450.10">
    <property type="entry name" value="Lipopolysaccharide (LPS) transport protein A like domain"/>
    <property type="match status" value="1"/>
</dbReference>
<keyword evidence="1 2" id="KW-0732">Signal</keyword>
<dbReference type="GO" id="GO:0015920">
    <property type="term" value="P:lipopolysaccharide transport"/>
    <property type="evidence" value="ECO:0007669"/>
    <property type="project" value="TreeGrafter"/>
</dbReference>
<feature type="signal peptide" evidence="2">
    <location>
        <begin position="1"/>
        <end position="28"/>
    </location>
</feature>
<dbReference type="GO" id="GO:0030288">
    <property type="term" value="C:outer membrane-bounded periplasmic space"/>
    <property type="evidence" value="ECO:0007669"/>
    <property type="project" value="TreeGrafter"/>
</dbReference>
<reference evidence="4 5" key="1">
    <citation type="submission" date="2014-09" db="EMBL/GenBank/DDBJ databases">
        <title>Complete genome sequence of Endomicrobium proavitum.</title>
        <authorList>
            <person name="Zheng H."/>
        </authorList>
    </citation>
    <scope>NUCLEOTIDE SEQUENCE [LARGE SCALE GENOMIC DNA]</scope>
    <source>
        <strain evidence="4 5">Rsa215</strain>
    </source>
</reference>
<dbReference type="GO" id="GO:0017089">
    <property type="term" value="F:glycolipid transfer activity"/>
    <property type="evidence" value="ECO:0007669"/>
    <property type="project" value="TreeGrafter"/>
</dbReference>
<dbReference type="InterPro" id="IPR005653">
    <property type="entry name" value="OstA-like_N"/>
</dbReference>
<dbReference type="EMBL" id="CP009498">
    <property type="protein sequence ID" value="AKL97462.1"/>
    <property type="molecule type" value="Genomic_DNA"/>
</dbReference>
<feature type="chain" id="PRO_5005186141" description="Organic solvent tolerance-like N-terminal domain-containing protein" evidence="2">
    <location>
        <begin position="29"/>
        <end position="239"/>
    </location>
</feature>
<dbReference type="Pfam" id="PF03968">
    <property type="entry name" value="LptD_N"/>
    <property type="match status" value="1"/>
</dbReference>
<sequence length="239" mass="26242">MLLRNKKSLSIKIISAAFAVLFLFVCNAAAQKISQQTVITGDSMEVRRSGDVTVSKGNSKAVNGNNVITSDNMIYNKKNSLLEASGRVKIVSVVNTKEPLEAYSSFAEYDINTEKGKLWGAKTNVKYFLSGSSAPVVLKAQEIYFNGGLETLSAFKDVEIITSSGTIFSDKAVYNKKDDTITMEKDGESLKRPTADIYYDGRKAFYEADKMIFHASSDSKKIIMTGGVSGKMEMEDKIQ</sequence>
<dbReference type="STRING" id="1408281.Epro_0083"/>
<evidence type="ECO:0000256" key="1">
    <source>
        <dbReference type="ARBA" id="ARBA00022729"/>
    </source>
</evidence>
<accession>A0A0G3WHY5</accession>
<proteinExistence type="predicted"/>
<dbReference type="GO" id="GO:0009279">
    <property type="term" value="C:cell outer membrane"/>
    <property type="evidence" value="ECO:0007669"/>
    <property type="project" value="TreeGrafter"/>
</dbReference>
<evidence type="ECO:0000313" key="5">
    <source>
        <dbReference type="Proteomes" id="UP000035337"/>
    </source>
</evidence>
<keyword evidence="5" id="KW-1185">Reference proteome</keyword>
<organism evidence="4 5">
    <name type="scientific">Endomicrobium proavitum</name>
    <dbReference type="NCBI Taxonomy" id="1408281"/>
    <lineage>
        <taxon>Bacteria</taxon>
        <taxon>Pseudomonadati</taxon>
        <taxon>Elusimicrobiota</taxon>
        <taxon>Endomicrobiia</taxon>
        <taxon>Endomicrobiales</taxon>
        <taxon>Endomicrobiaceae</taxon>
        <taxon>Endomicrobium</taxon>
    </lineage>
</organism>
<feature type="domain" description="Organic solvent tolerance-like N-terminal" evidence="3">
    <location>
        <begin position="39"/>
        <end position="120"/>
    </location>
</feature>
<dbReference type="KEGG" id="epo:Epro_0083"/>
<name>A0A0G3WHY5_9BACT</name>
<dbReference type="Proteomes" id="UP000035337">
    <property type="component" value="Chromosome"/>
</dbReference>
<protein>
    <recommendedName>
        <fullName evidence="3">Organic solvent tolerance-like N-terminal domain-containing protein</fullName>
    </recommendedName>
</protein>
<gene>
    <name evidence="4" type="ORF">Epro_0083</name>
</gene>